<dbReference type="Gene3D" id="1.25.40.10">
    <property type="entry name" value="Tetratricopeptide repeat domain"/>
    <property type="match status" value="3"/>
</dbReference>
<feature type="repeat" description="PPR" evidence="3">
    <location>
        <begin position="276"/>
        <end position="311"/>
    </location>
</feature>
<dbReference type="InterPro" id="IPR011990">
    <property type="entry name" value="TPR-like_helical_dom_sf"/>
</dbReference>
<dbReference type="Pfam" id="PF13812">
    <property type="entry name" value="PPR_3"/>
    <property type="match status" value="1"/>
</dbReference>
<keyword evidence="2" id="KW-0677">Repeat</keyword>
<feature type="repeat" description="PPR" evidence="3">
    <location>
        <begin position="348"/>
        <end position="382"/>
    </location>
</feature>
<dbReference type="AlphaFoldDB" id="A0A5N6Q491"/>
<feature type="repeat" description="PPR" evidence="3">
    <location>
        <begin position="383"/>
        <end position="417"/>
    </location>
</feature>
<evidence type="ECO:0008006" key="7">
    <source>
        <dbReference type="Google" id="ProtNLM"/>
    </source>
</evidence>
<evidence type="ECO:0000313" key="5">
    <source>
        <dbReference type="EMBL" id="KAD7479293.1"/>
    </source>
</evidence>
<evidence type="ECO:0000313" key="6">
    <source>
        <dbReference type="Proteomes" id="UP000326396"/>
    </source>
</evidence>
<name>A0A5N6Q491_9ASTR</name>
<accession>A0A5N6Q491</accession>
<feature type="region of interest" description="Disordered" evidence="4">
    <location>
        <begin position="1"/>
        <end position="51"/>
    </location>
</feature>
<dbReference type="InterPro" id="IPR051240">
    <property type="entry name" value="Mito_RNA-Proc/Resp"/>
</dbReference>
<dbReference type="OrthoDB" id="1911504at2759"/>
<gene>
    <name evidence="5" type="ORF">E3N88_02429</name>
</gene>
<dbReference type="Pfam" id="PF01535">
    <property type="entry name" value="PPR"/>
    <property type="match status" value="1"/>
</dbReference>
<dbReference type="PROSITE" id="PS51375">
    <property type="entry name" value="PPR"/>
    <property type="match status" value="3"/>
</dbReference>
<sequence>MSSNRKRHRHDPTPGSSLDQDRRSSQNANHSLYQVSQHPASSPDLDHRRINQESPAGKQPVFASYIDTPNLPSKVKLLCEIIANTPSLEVDRVLDDTGIRVSTEDVEDVLKLSYAHPAAAVKFFRWSGYQLNDRHSPYAWNLVIDMLGKHCYFDAMWDAIKSMKNEGLLSLATFASVFGSYVMADKVKGALLAFEVMEQYGCSADIVALNSLFSAICRDGKTIDAKDYLNAVKNKIKPDVDTYAILLEGWEKEQDGVNAGRTFDDMVDEIGWDPNNVPAYDSFLSALLKGSGGLQEAMRFFEILKGKGCYPGIRFFKAALSECALNGIIKAAIVLWDSMSVQQDCKPDTELYNSMIYLYSQIEDADLAKRMLDEMIFNGVFPDSQSYNILFKFLLESMKLKEAQPIFTEMVKNECVPTHANCCLAIRMFVGGGDPYTAIRVWKCMLQNYDFDLEEAGNILVGGLRDHNRVPEAVKYADDMLDRGISLSSATMARLRQGLAKAGKGAVYDELLKKWKLPEVSCS</sequence>
<proteinExistence type="inferred from homology"/>
<dbReference type="Proteomes" id="UP000326396">
    <property type="component" value="Linkage Group LG1"/>
</dbReference>
<feature type="compositionally biased region" description="Polar residues" evidence="4">
    <location>
        <begin position="25"/>
        <end position="40"/>
    </location>
</feature>
<evidence type="ECO:0000256" key="1">
    <source>
        <dbReference type="ARBA" id="ARBA00007626"/>
    </source>
</evidence>
<evidence type="ECO:0000256" key="3">
    <source>
        <dbReference type="PROSITE-ProRule" id="PRU00708"/>
    </source>
</evidence>
<reference evidence="5 6" key="1">
    <citation type="submission" date="2019-05" db="EMBL/GenBank/DDBJ databases">
        <title>Mikania micrantha, genome provides insights into the molecular mechanism of rapid growth.</title>
        <authorList>
            <person name="Liu B."/>
        </authorList>
    </citation>
    <scope>NUCLEOTIDE SEQUENCE [LARGE SCALE GENOMIC DNA]</scope>
    <source>
        <strain evidence="5">NLD-2019</strain>
        <tissue evidence="5">Leaf</tissue>
    </source>
</reference>
<keyword evidence="6" id="KW-1185">Reference proteome</keyword>
<dbReference type="EMBL" id="SZYD01000001">
    <property type="protein sequence ID" value="KAD7479293.1"/>
    <property type="molecule type" value="Genomic_DNA"/>
</dbReference>
<comment type="similarity">
    <text evidence="1">Belongs to the PPR family. P subfamily.</text>
</comment>
<comment type="caution">
    <text evidence="5">The sequence shown here is derived from an EMBL/GenBank/DDBJ whole genome shotgun (WGS) entry which is preliminary data.</text>
</comment>
<dbReference type="PANTHER" id="PTHR47933:SF14">
    <property type="entry name" value="PENTATRICOPEPTIDE REPEAT (PPR) SUPERFAMILY PROTEIN"/>
    <property type="match status" value="1"/>
</dbReference>
<dbReference type="Pfam" id="PF13041">
    <property type="entry name" value="PPR_2"/>
    <property type="match status" value="1"/>
</dbReference>
<dbReference type="InterPro" id="IPR002885">
    <property type="entry name" value="PPR_rpt"/>
</dbReference>
<feature type="compositionally biased region" description="Basic residues" evidence="4">
    <location>
        <begin position="1"/>
        <end position="10"/>
    </location>
</feature>
<dbReference type="PANTHER" id="PTHR47933">
    <property type="entry name" value="PENTATRICOPEPTIDE REPEAT-CONTAINING PROTEIN 1, MITOCHONDRIAL"/>
    <property type="match status" value="1"/>
</dbReference>
<dbReference type="GO" id="GO:0003729">
    <property type="term" value="F:mRNA binding"/>
    <property type="evidence" value="ECO:0007669"/>
    <property type="project" value="TreeGrafter"/>
</dbReference>
<dbReference type="NCBIfam" id="TIGR00756">
    <property type="entry name" value="PPR"/>
    <property type="match status" value="2"/>
</dbReference>
<organism evidence="5 6">
    <name type="scientific">Mikania micrantha</name>
    <name type="common">bitter vine</name>
    <dbReference type="NCBI Taxonomy" id="192012"/>
    <lineage>
        <taxon>Eukaryota</taxon>
        <taxon>Viridiplantae</taxon>
        <taxon>Streptophyta</taxon>
        <taxon>Embryophyta</taxon>
        <taxon>Tracheophyta</taxon>
        <taxon>Spermatophyta</taxon>
        <taxon>Magnoliopsida</taxon>
        <taxon>eudicotyledons</taxon>
        <taxon>Gunneridae</taxon>
        <taxon>Pentapetalae</taxon>
        <taxon>asterids</taxon>
        <taxon>campanulids</taxon>
        <taxon>Asterales</taxon>
        <taxon>Asteraceae</taxon>
        <taxon>Asteroideae</taxon>
        <taxon>Heliantheae alliance</taxon>
        <taxon>Eupatorieae</taxon>
        <taxon>Mikania</taxon>
    </lineage>
</organism>
<evidence type="ECO:0000256" key="2">
    <source>
        <dbReference type="ARBA" id="ARBA00022737"/>
    </source>
</evidence>
<evidence type="ECO:0000256" key="4">
    <source>
        <dbReference type="SAM" id="MobiDB-lite"/>
    </source>
</evidence>
<protein>
    <recommendedName>
        <fullName evidence="7">Pentacotripeptide-repeat region of PRORP domain-containing protein</fullName>
    </recommendedName>
</protein>